<dbReference type="PANTHER" id="PTHR10625:SF10">
    <property type="entry name" value="HISTONE DEACETYLASE HDAC1"/>
    <property type="match status" value="1"/>
</dbReference>
<proteinExistence type="predicted"/>
<dbReference type="EMBL" id="BSXU01007150">
    <property type="protein sequence ID" value="GMG56269.1"/>
    <property type="molecule type" value="Genomic_DNA"/>
</dbReference>
<comment type="caution">
    <text evidence="3">The sequence shown here is derived from an EMBL/GenBank/DDBJ whole genome shotgun (WGS) entry which is preliminary data.</text>
</comment>
<feature type="region of interest" description="Disordered" evidence="1">
    <location>
        <begin position="43"/>
        <end position="84"/>
    </location>
</feature>
<organism evidence="3 4">
    <name type="scientific">Ambrosiozyma monospora</name>
    <name type="common">Yeast</name>
    <name type="synonym">Endomycopsis monosporus</name>
    <dbReference type="NCBI Taxonomy" id="43982"/>
    <lineage>
        <taxon>Eukaryota</taxon>
        <taxon>Fungi</taxon>
        <taxon>Dikarya</taxon>
        <taxon>Ascomycota</taxon>
        <taxon>Saccharomycotina</taxon>
        <taxon>Pichiomycetes</taxon>
        <taxon>Pichiales</taxon>
        <taxon>Pichiaceae</taxon>
        <taxon>Ambrosiozyma</taxon>
    </lineage>
</organism>
<accession>A0A9W7DKP5</accession>
<dbReference type="InterPro" id="IPR023801">
    <property type="entry name" value="His_deacetylse_dom"/>
</dbReference>
<dbReference type="SUPFAM" id="SSF52768">
    <property type="entry name" value="Arginase/deacetylase"/>
    <property type="match status" value="1"/>
</dbReference>
<dbReference type="GO" id="GO:0004407">
    <property type="term" value="F:histone deacetylase activity"/>
    <property type="evidence" value="ECO:0007669"/>
    <property type="project" value="TreeGrafter"/>
</dbReference>
<keyword evidence="4" id="KW-1185">Reference proteome</keyword>
<dbReference type="Gene3D" id="3.40.800.20">
    <property type="entry name" value="Histone deacetylase domain"/>
    <property type="match status" value="1"/>
</dbReference>
<evidence type="ECO:0000313" key="4">
    <source>
        <dbReference type="Proteomes" id="UP001165063"/>
    </source>
</evidence>
<evidence type="ECO:0000259" key="2">
    <source>
        <dbReference type="Pfam" id="PF00850"/>
    </source>
</evidence>
<dbReference type="PRINTS" id="PR01270">
    <property type="entry name" value="HDASUPER"/>
</dbReference>
<dbReference type="Pfam" id="PF00850">
    <property type="entry name" value="Hist_deacetyl"/>
    <property type="match status" value="1"/>
</dbReference>
<dbReference type="InterPro" id="IPR037138">
    <property type="entry name" value="His_deacetylse_dom_sf"/>
</dbReference>
<name>A0A9W7DKP5_AMBMO</name>
<dbReference type="Proteomes" id="UP001165063">
    <property type="component" value="Unassembled WGS sequence"/>
</dbReference>
<feature type="compositionally biased region" description="Basic and acidic residues" evidence="1">
    <location>
        <begin position="53"/>
        <end position="63"/>
    </location>
</feature>
<protein>
    <submittedName>
        <fullName evidence="3">Unnamed protein product</fullName>
    </submittedName>
</protein>
<evidence type="ECO:0000313" key="3">
    <source>
        <dbReference type="EMBL" id="GMG56269.1"/>
    </source>
</evidence>
<evidence type="ECO:0000256" key="1">
    <source>
        <dbReference type="SAM" id="MobiDB-lite"/>
    </source>
</evidence>
<dbReference type="InterPro" id="IPR023696">
    <property type="entry name" value="Ureohydrolase_dom_sf"/>
</dbReference>
<reference evidence="3" key="1">
    <citation type="submission" date="2023-04" db="EMBL/GenBank/DDBJ databases">
        <title>Ambrosiozyma monospora NBRC 1965.</title>
        <authorList>
            <person name="Ichikawa N."/>
            <person name="Sato H."/>
            <person name="Tonouchi N."/>
        </authorList>
    </citation>
    <scope>NUCLEOTIDE SEQUENCE</scope>
    <source>
        <strain evidence="3">NBRC 1965</strain>
    </source>
</reference>
<sequence length="335" mass="37407">MFGLKFDCPVFPFLNRYIELTAGTSLAAANWLLKQHKATESDIESLTTGTPELQKDTIGKDNNESQTQSSPTEQEPEEFNQPQQQQSIALNWTGGRHHAHKSRASGFCYINDIVLSILTLRTKYPKIMYIDLDLHHGDGVANAFKFSDSVLTFSLHRLDQGFFPGTGKTPKTGFGKGRGKEINFPTLKGFSDDSFRWVLQNVVAELISQFKPACLVIQCGGDGLCSDSDFSEWNVTVKGYGSALLELVESYGGPCLFVGGGGYNSLETSKLWCYLTGLMVGGLEMCNDWDLIPDSVDEELIGFQEFEFWCYDKASNMKDLNTEEYLSSVRDRILR</sequence>
<gene>
    <name evidence="3" type="ORF">Amon01_000833600</name>
</gene>
<feature type="domain" description="Histone deacetylase" evidence="2">
    <location>
        <begin position="7"/>
        <end position="276"/>
    </location>
</feature>
<dbReference type="AlphaFoldDB" id="A0A9W7DKP5"/>
<dbReference type="PANTHER" id="PTHR10625">
    <property type="entry name" value="HISTONE DEACETYLASE HDAC1-RELATED"/>
    <property type="match status" value="1"/>
</dbReference>
<dbReference type="OrthoDB" id="73273at2759"/>
<dbReference type="InterPro" id="IPR000286">
    <property type="entry name" value="HDACs"/>
</dbReference>
<dbReference type="GO" id="GO:0031507">
    <property type="term" value="P:heterochromatin formation"/>
    <property type="evidence" value="ECO:0007669"/>
    <property type="project" value="TreeGrafter"/>
</dbReference>